<evidence type="ECO:0000313" key="2">
    <source>
        <dbReference type="Proteomes" id="UP001150614"/>
    </source>
</evidence>
<protein>
    <submittedName>
        <fullName evidence="1">Uncharacterized protein</fullName>
    </submittedName>
</protein>
<reference evidence="1" key="1">
    <citation type="submission" date="2022-07" db="EMBL/GenBank/DDBJ databases">
        <title>Draft genome of Pseudomonas carnis strain LP isolated from cheese.</title>
        <authorList>
            <person name="Wolfe B.E."/>
        </authorList>
    </citation>
    <scope>NUCLEOTIDE SEQUENCE</scope>
    <source>
        <strain evidence="1">LP</strain>
    </source>
</reference>
<name>A0ABT5RNS6_9PSED</name>
<evidence type="ECO:0000313" key="1">
    <source>
        <dbReference type="EMBL" id="MDD1947644.1"/>
    </source>
</evidence>
<accession>A0ABT5RNS6</accession>
<proteinExistence type="predicted"/>
<feature type="non-terminal residue" evidence="1">
    <location>
        <position position="1"/>
    </location>
</feature>
<comment type="caution">
    <text evidence="1">The sequence shown here is derived from an EMBL/GenBank/DDBJ whole genome shotgun (WGS) entry which is preliminary data.</text>
</comment>
<dbReference type="Proteomes" id="UP001150614">
    <property type="component" value="Unassembled WGS sequence"/>
</dbReference>
<keyword evidence="2" id="KW-1185">Reference proteome</keyword>
<dbReference type="RefSeq" id="WP_274129581.1">
    <property type="nucleotide sequence ID" value="NZ_JANCLL010000051.1"/>
</dbReference>
<organism evidence="1 2">
    <name type="scientific">Pseudomonas carnis</name>
    <dbReference type="NCBI Taxonomy" id="2487355"/>
    <lineage>
        <taxon>Bacteria</taxon>
        <taxon>Pseudomonadati</taxon>
        <taxon>Pseudomonadota</taxon>
        <taxon>Gammaproteobacteria</taxon>
        <taxon>Pseudomonadales</taxon>
        <taxon>Pseudomonadaceae</taxon>
        <taxon>Pseudomonas</taxon>
    </lineage>
</organism>
<dbReference type="EMBL" id="JANCLL010000051">
    <property type="protein sequence ID" value="MDD1947644.1"/>
    <property type="molecule type" value="Genomic_DNA"/>
</dbReference>
<gene>
    <name evidence="1" type="ORF">NMG11_27865</name>
</gene>
<sequence length="78" mass="8821">PGGVAGERPMKAVPYADGREKMKQNQLFSVAQKPQLACRHDGLHASCTISKIHRFHNSLFINEFNPFGELAHCLQYPW</sequence>